<dbReference type="PROSITE" id="PS50011">
    <property type="entry name" value="PROTEIN_KINASE_DOM"/>
    <property type="match status" value="1"/>
</dbReference>
<keyword evidence="1" id="KW-0808">Transferase</keyword>
<dbReference type="PANTHER" id="PTHR43289">
    <property type="entry name" value="MITOGEN-ACTIVATED PROTEIN KINASE KINASE KINASE 20-RELATED"/>
    <property type="match status" value="1"/>
</dbReference>
<sequence>MSASTTILDTSTLAESMPSAPQLPGHYEVRGRLGEGGFGQVYEAWDNKLRRPVAIKCIKHAGAGRAEADLMREARLGASLRHAAFVTVHAIEDDGDTQSIVMELVPGRTLKQVLLEGPVAQLEALEWTRQIAEAMRDAHESGLVHGDVKPSNLMLEPGGKIRVLDFGLAHSVDVLATTSLPSNALQGTIAYMAPERMLGAPLSPQADVYALGLILYEMINGARPFALLDGLALAAAQVQASSDGWNYPVDASPQLVALIRAMTARQPAQRLAGMAEVLERLAQLDAPAPPAARPARKTMAPRTRKALAGVALLALLGAGGWYAAPHLAVLGSSLAPFSESLEMEQGLAALKQFDRPDSLDKAEQHFRRILERQPDSAAAAAGLSITYALRYQTDKGDETWLQRADASAQRAAQLNEQLALSHVARAWVLFNQGKREEALGAHAEALRLDPNNFFAWYGQVATLRRMHRYDDARARLAEAFVRFPRERAFTDELGAIEYEQADYPAAERAFRRSIALQPDAVLAYSNLNAALLRQNRDDEALRVLQQGLQIRPSAKLYTNLGNALFLRQDYVGAAAAFENAVSPTRGSPGEYQLWANLADTLNWIPGREAQARAAYEKARELLAPRLARAPNDVLLVSRMGLYAARTRALDDAATLLPRALALAPNSADVQFRAALAYELLGQRDAALVAIQHARRLGYPVKFIDAEPDLVALRRDERYVRADVSGSPRAPAARSTK</sequence>
<dbReference type="PROSITE" id="PS00107">
    <property type="entry name" value="PROTEIN_KINASE_ATP"/>
    <property type="match status" value="1"/>
</dbReference>
<feature type="repeat" description="TPR" evidence="5">
    <location>
        <begin position="487"/>
        <end position="520"/>
    </location>
</feature>
<dbReference type="InterPro" id="IPR000719">
    <property type="entry name" value="Prot_kinase_dom"/>
</dbReference>
<dbReference type="InterPro" id="IPR011990">
    <property type="entry name" value="TPR-like_helical_dom_sf"/>
</dbReference>
<dbReference type="InterPro" id="IPR011009">
    <property type="entry name" value="Kinase-like_dom_sf"/>
</dbReference>
<keyword evidence="10" id="KW-1185">Reference proteome</keyword>
<dbReference type="RefSeq" id="WP_258830082.1">
    <property type="nucleotide sequence ID" value="NZ_JANUHA010000022.1"/>
</dbReference>
<keyword evidence="5" id="KW-0802">TPR repeat</keyword>
<evidence type="ECO:0000256" key="3">
    <source>
        <dbReference type="ARBA" id="ARBA00022777"/>
    </source>
</evidence>
<keyword evidence="7" id="KW-1133">Transmembrane helix</keyword>
<dbReference type="InterPro" id="IPR019734">
    <property type="entry name" value="TPR_rpt"/>
</dbReference>
<comment type="caution">
    <text evidence="9">The sequence shown here is derived from an EMBL/GenBank/DDBJ whole genome shotgun (WGS) entry which is preliminary data.</text>
</comment>
<dbReference type="SUPFAM" id="SSF56112">
    <property type="entry name" value="Protein kinase-like (PK-like)"/>
    <property type="match status" value="1"/>
</dbReference>
<protein>
    <submittedName>
        <fullName evidence="9">Protein kinase</fullName>
    </submittedName>
</protein>
<feature type="binding site" evidence="6">
    <location>
        <position position="56"/>
    </location>
    <ligand>
        <name>ATP</name>
        <dbReference type="ChEBI" id="CHEBI:30616"/>
    </ligand>
</feature>
<dbReference type="PROSITE" id="PS00108">
    <property type="entry name" value="PROTEIN_KINASE_ST"/>
    <property type="match status" value="1"/>
</dbReference>
<dbReference type="SMART" id="SM00028">
    <property type="entry name" value="TPR"/>
    <property type="match status" value="7"/>
</dbReference>
<evidence type="ECO:0000313" key="10">
    <source>
        <dbReference type="Proteomes" id="UP001206572"/>
    </source>
</evidence>
<feature type="repeat" description="TPR" evidence="5">
    <location>
        <begin position="419"/>
        <end position="452"/>
    </location>
</feature>
<evidence type="ECO:0000256" key="2">
    <source>
        <dbReference type="ARBA" id="ARBA00022741"/>
    </source>
</evidence>
<evidence type="ECO:0000256" key="6">
    <source>
        <dbReference type="PROSITE-ProRule" id="PRU10141"/>
    </source>
</evidence>
<feature type="transmembrane region" description="Helical" evidence="7">
    <location>
        <begin position="306"/>
        <end position="324"/>
    </location>
</feature>
<evidence type="ECO:0000256" key="1">
    <source>
        <dbReference type="ARBA" id="ARBA00022679"/>
    </source>
</evidence>
<dbReference type="Proteomes" id="UP001206572">
    <property type="component" value="Unassembled WGS sequence"/>
</dbReference>
<keyword evidence="3 9" id="KW-0418">Kinase</keyword>
<keyword evidence="7" id="KW-0812">Transmembrane</keyword>
<name>A0ABT2AS50_9BURK</name>
<dbReference type="CDD" id="cd14014">
    <property type="entry name" value="STKc_PknB_like"/>
    <property type="match status" value="1"/>
</dbReference>
<dbReference type="SUPFAM" id="SSF48452">
    <property type="entry name" value="TPR-like"/>
    <property type="match status" value="2"/>
</dbReference>
<evidence type="ECO:0000313" key="9">
    <source>
        <dbReference type="EMBL" id="MCS0599079.1"/>
    </source>
</evidence>
<proteinExistence type="predicted"/>
<dbReference type="GO" id="GO:0016301">
    <property type="term" value="F:kinase activity"/>
    <property type="evidence" value="ECO:0007669"/>
    <property type="project" value="UniProtKB-KW"/>
</dbReference>
<dbReference type="PANTHER" id="PTHR43289:SF6">
    <property type="entry name" value="SERINE_THREONINE-PROTEIN KINASE NEKL-3"/>
    <property type="match status" value="1"/>
</dbReference>
<dbReference type="Pfam" id="PF00069">
    <property type="entry name" value="Pkinase"/>
    <property type="match status" value="1"/>
</dbReference>
<feature type="repeat" description="TPR" evidence="5">
    <location>
        <begin position="521"/>
        <end position="554"/>
    </location>
</feature>
<keyword evidence="2 6" id="KW-0547">Nucleotide-binding</keyword>
<evidence type="ECO:0000256" key="7">
    <source>
        <dbReference type="SAM" id="Phobius"/>
    </source>
</evidence>
<keyword evidence="4 6" id="KW-0067">ATP-binding</keyword>
<dbReference type="EMBL" id="JANUHA010000022">
    <property type="protein sequence ID" value="MCS0599079.1"/>
    <property type="molecule type" value="Genomic_DNA"/>
</dbReference>
<feature type="domain" description="Protein kinase" evidence="8">
    <location>
        <begin position="27"/>
        <end position="282"/>
    </location>
</feature>
<dbReference type="PROSITE" id="PS50005">
    <property type="entry name" value="TPR"/>
    <property type="match status" value="3"/>
</dbReference>
<dbReference type="InterPro" id="IPR017441">
    <property type="entry name" value="Protein_kinase_ATP_BS"/>
</dbReference>
<dbReference type="Gene3D" id="1.10.510.10">
    <property type="entry name" value="Transferase(Phosphotransferase) domain 1"/>
    <property type="match status" value="1"/>
</dbReference>
<dbReference type="SMART" id="SM00220">
    <property type="entry name" value="S_TKc"/>
    <property type="match status" value="1"/>
</dbReference>
<dbReference type="Gene3D" id="1.25.40.10">
    <property type="entry name" value="Tetratricopeptide repeat domain"/>
    <property type="match status" value="4"/>
</dbReference>
<dbReference type="InterPro" id="IPR008271">
    <property type="entry name" value="Ser/Thr_kinase_AS"/>
</dbReference>
<evidence type="ECO:0000256" key="4">
    <source>
        <dbReference type="ARBA" id="ARBA00022840"/>
    </source>
</evidence>
<evidence type="ECO:0000259" key="8">
    <source>
        <dbReference type="PROSITE" id="PS50011"/>
    </source>
</evidence>
<evidence type="ECO:0000256" key="5">
    <source>
        <dbReference type="PROSITE-ProRule" id="PRU00339"/>
    </source>
</evidence>
<dbReference type="Gene3D" id="3.30.200.20">
    <property type="entry name" value="Phosphorylase Kinase, domain 1"/>
    <property type="match status" value="1"/>
</dbReference>
<keyword evidence="7" id="KW-0472">Membrane</keyword>
<reference evidence="9 10" key="1">
    <citation type="submission" date="2022-08" db="EMBL/GenBank/DDBJ databases">
        <title>Reclassification of Massilia species as members of the genera Telluria, Duganella, Pseudoduganella, Mokoshia gen. nov. and Zemynaea gen. nov. using orthogonal and non-orthogonal genome-based approaches.</title>
        <authorList>
            <person name="Bowman J.P."/>
        </authorList>
    </citation>
    <scope>NUCLEOTIDE SEQUENCE [LARGE SCALE GENOMIC DNA]</scope>
    <source>
        <strain evidence="9 10">JCM 31661</strain>
    </source>
</reference>
<dbReference type="Pfam" id="PF13432">
    <property type="entry name" value="TPR_16"/>
    <property type="match status" value="1"/>
</dbReference>
<accession>A0ABT2AS50</accession>
<organism evidence="9 10">
    <name type="scientific">Massilia agri</name>
    <dbReference type="NCBI Taxonomy" id="1886785"/>
    <lineage>
        <taxon>Bacteria</taxon>
        <taxon>Pseudomonadati</taxon>
        <taxon>Pseudomonadota</taxon>
        <taxon>Betaproteobacteria</taxon>
        <taxon>Burkholderiales</taxon>
        <taxon>Oxalobacteraceae</taxon>
        <taxon>Telluria group</taxon>
        <taxon>Massilia</taxon>
    </lineage>
</organism>
<gene>
    <name evidence="9" type="ORF">NX780_22280</name>
</gene>